<dbReference type="Proteomes" id="UP000245138">
    <property type="component" value="Unassembled WGS sequence"/>
</dbReference>
<dbReference type="AlphaFoldDB" id="A0A2U1TU10"/>
<keyword evidence="2" id="KW-1185">Reference proteome</keyword>
<evidence type="ECO:0000313" key="1">
    <source>
        <dbReference type="EMBL" id="PWC12896.1"/>
    </source>
</evidence>
<gene>
    <name evidence="1" type="ORF">B4923_09740</name>
</gene>
<proteinExistence type="predicted"/>
<comment type="caution">
    <text evidence="1">The sequence shown here is derived from an EMBL/GenBank/DDBJ whole genome shotgun (WGS) entry which is preliminary data.</text>
</comment>
<reference evidence="1 2" key="1">
    <citation type="submission" date="2018-04" db="EMBL/GenBank/DDBJ databases">
        <title>Brenneria corticis sp.nov.</title>
        <authorList>
            <person name="Li Y."/>
        </authorList>
    </citation>
    <scope>NUCLEOTIDE SEQUENCE [LARGE SCALE GENOMIC DNA]</scope>
    <source>
        <strain evidence="1 2">LMG 27715</strain>
    </source>
</reference>
<accession>A0A2U1TU10</accession>
<sequence length="194" mass="22054">MHTEVTRLDWLTWWASGCVWQSDPSWKSEAIFPVERQKARAFMHANIPLLSRHFDLPMQLPPEPVVSLMQIGTLSAFQREQILNLIAAACQPPAPSSVLTDEQITWCRRLAKALRPGLWLSQHVAFTDGYADALTLLRVRYGEICWPRLRLLFPQSWVTRCRKPEYALPAGRLNTLCDALVWKAAAVTQDGAMS</sequence>
<name>A0A2U1TU10_9GAMM</name>
<dbReference type="OrthoDB" id="7013311at2"/>
<dbReference type="EMBL" id="QDKJ01000006">
    <property type="protein sequence ID" value="PWC12896.1"/>
    <property type="molecule type" value="Genomic_DNA"/>
</dbReference>
<organism evidence="1 2">
    <name type="scientific">Brenneria roseae subsp. americana</name>
    <dbReference type="NCBI Taxonomy" id="1508507"/>
    <lineage>
        <taxon>Bacteria</taxon>
        <taxon>Pseudomonadati</taxon>
        <taxon>Pseudomonadota</taxon>
        <taxon>Gammaproteobacteria</taxon>
        <taxon>Enterobacterales</taxon>
        <taxon>Pectobacteriaceae</taxon>
        <taxon>Brenneria</taxon>
    </lineage>
</organism>
<protein>
    <submittedName>
        <fullName evidence="1">Type III secretion protein</fullName>
    </submittedName>
</protein>
<evidence type="ECO:0000313" key="2">
    <source>
        <dbReference type="Proteomes" id="UP000245138"/>
    </source>
</evidence>